<dbReference type="EMBL" id="WMKA01000030">
    <property type="protein sequence ID" value="MTG89795.1"/>
    <property type="molecule type" value="Genomic_DNA"/>
</dbReference>
<dbReference type="InterPro" id="IPR036938">
    <property type="entry name" value="PAP2/HPO_sf"/>
</dbReference>
<feature type="transmembrane region" description="Helical" evidence="1">
    <location>
        <begin position="174"/>
        <end position="193"/>
    </location>
</feature>
<feature type="transmembrane region" description="Helical" evidence="1">
    <location>
        <begin position="24"/>
        <end position="46"/>
    </location>
</feature>
<keyword evidence="1" id="KW-0812">Transmembrane</keyword>
<feature type="transmembrane region" description="Helical" evidence="1">
    <location>
        <begin position="106"/>
        <end position="129"/>
    </location>
</feature>
<feature type="transmembrane region" description="Helical" evidence="1">
    <location>
        <begin position="205"/>
        <end position="223"/>
    </location>
</feature>
<evidence type="ECO:0000313" key="3">
    <source>
        <dbReference type="EMBL" id="MTG89795.1"/>
    </source>
</evidence>
<feature type="domain" description="Phosphatidic acid phosphatase type 2/haloperoxidase" evidence="2">
    <location>
        <begin position="109"/>
        <end position="220"/>
    </location>
</feature>
<reference evidence="3 4" key="1">
    <citation type="submission" date="2019-11" db="EMBL/GenBank/DDBJ databases">
        <title>Cellulosimicrobium composti sp. nov. isolated from a compost.</title>
        <authorList>
            <person name="Yang Y."/>
        </authorList>
    </citation>
    <scope>NUCLEOTIDE SEQUENCE [LARGE SCALE GENOMIC DNA]</scope>
    <source>
        <strain evidence="3 4">BIT-GX5</strain>
    </source>
</reference>
<keyword evidence="1" id="KW-1133">Transmembrane helix</keyword>
<dbReference type="SUPFAM" id="SSF48317">
    <property type="entry name" value="Acid phosphatase/Vanadium-dependent haloperoxidase"/>
    <property type="match status" value="1"/>
</dbReference>
<dbReference type="InterPro" id="IPR000326">
    <property type="entry name" value="PAP2/HPO"/>
</dbReference>
<dbReference type="Pfam" id="PF01569">
    <property type="entry name" value="PAP2"/>
    <property type="match status" value="1"/>
</dbReference>
<dbReference type="CDD" id="cd03392">
    <property type="entry name" value="PAP2_like_2"/>
    <property type="match status" value="1"/>
</dbReference>
<dbReference type="Proteomes" id="UP000440668">
    <property type="component" value="Unassembled WGS sequence"/>
</dbReference>
<protein>
    <submittedName>
        <fullName evidence="3">Phosphatase PAP2 family protein</fullName>
    </submittedName>
</protein>
<dbReference type="SMART" id="SM00014">
    <property type="entry name" value="acidPPc"/>
    <property type="match status" value="1"/>
</dbReference>
<comment type="caution">
    <text evidence="3">The sequence shown here is derived from an EMBL/GenBank/DDBJ whole genome shotgun (WGS) entry which is preliminary data.</text>
</comment>
<organism evidence="3 4">
    <name type="scientific">Cellulosimicrobium composti</name>
    <dbReference type="NCBI Taxonomy" id="2672572"/>
    <lineage>
        <taxon>Bacteria</taxon>
        <taxon>Bacillati</taxon>
        <taxon>Actinomycetota</taxon>
        <taxon>Actinomycetes</taxon>
        <taxon>Micrococcales</taxon>
        <taxon>Promicromonosporaceae</taxon>
        <taxon>Cellulosimicrobium</taxon>
    </lineage>
</organism>
<evidence type="ECO:0000313" key="4">
    <source>
        <dbReference type="Proteomes" id="UP000440668"/>
    </source>
</evidence>
<sequence length="235" mass="25919">MRPFVHRYELDTSRPTAKEVLRDVGLRAFVPGAVLWVLIVATGFLVRGPLGDLPGEVAVNRWFEERRTPTWDAVTDVLSLIGTTEFIIGGTLLTVLLVWWRTRQWWFAVVPALAVALQALIFLTSSIVVGRERPDVSRLDEAPPTSSFPSGHTGASAAFYLTLMLLAQRITHPVLRVVVTILCCLVPLGVGVSRLYRGAHGTADVVAGLVNGVVCCVLAWNYLQRDVRAVTREHR</sequence>
<gene>
    <name evidence="3" type="ORF">GJV82_12685</name>
</gene>
<dbReference type="RefSeq" id="WP_155099482.1">
    <property type="nucleotide sequence ID" value="NZ_WMKA01000030.1"/>
</dbReference>
<feature type="transmembrane region" description="Helical" evidence="1">
    <location>
        <begin position="149"/>
        <end position="167"/>
    </location>
</feature>
<dbReference type="Gene3D" id="1.20.144.10">
    <property type="entry name" value="Phosphatidic acid phosphatase type 2/haloperoxidase"/>
    <property type="match status" value="1"/>
</dbReference>
<dbReference type="PANTHER" id="PTHR14969">
    <property type="entry name" value="SPHINGOSINE-1-PHOSPHATE PHOSPHOHYDROLASE"/>
    <property type="match status" value="1"/>
</dbReference>
<name>A0A6N7ZJW2_9MICO</name>
<keyword evidence="1" id="KW-0472">Membrane</keyword>
<feature type="transmembrane region" description="Helical" evidence="1">
    <location>
        <begin position="77"/>
        <end position="99"/>
    </location>
</feature>
<evidence type="ECO:0000259" key="2">
    <source>
        <dbReference type="SMART" id="SM00014"/>
    </source>
</evidence>
<dbReference type="AlphaFoldDB" id="A0A6N7ZJW2"/>
<accession>A0A6N7ZJW2</accession>
<proteinExistence type="predicted"/>
<evidence type="ECO:0000256" key="1">
    <source>
        <dbReference type="SAM" id="Phobius"/>
    </source>
</evidence>
<dbReference type="PANTHER" id="PTHR14969:SF13">
    <property type="entry name" value="AT30094P"/>
    <property type="match status" value="1"/>
</dbReference>